<accession>A0A931GHS5</accession>
<evidence type="ECO:0000313" key="2">
    <source>
        <dbReference type="Proteomes" id="UP000625033"/>
    </source>
</evidence>
<protein>
    <recommendedName>
        <fullName evidence="3">Sulfotransferase family protein</fullName>
    </recommendedName>
</protein>
<dbReference type="InterPro" id="IPR005331">
    <property type="entry name" value="Sulfotransferase"/>
</dbReference>
<sequence length="350" mass="39935">MDNLNLKPKIREVLRARGIDGYKFELESYLSRVKDDFSGQVDYLAFLLKNEEYASFRNYFETLGKLSRRPRVARLMAKYLMFVEGDYEQARGILAGLSQRDPMQPAWVHYFGGVRKPYYTRLHDGLLYTAIPKNASTSLKTFILRSVQKVDDSRPHEGFGNPFFSFQSYSAEELESSLKVLILRRPEDRLVSYHGKNIIGEDSLAYEYGLDSSEVPDLFGLKLQPTLEEFLDNFARYCLVFNDVFHHSLPQAAYIGDLSTYDYIYDVSEVNELVVQVGLSLGMAGQVAAEAPREMVGTRKKKELDPDITRRLKDLYSDDYAALSFASANPKLSNGVRAYAGESCTVRFLK</sequence>
<gene>
    <name evidence="1" type="ORF">IW252_000308</name>
</gene>
<dbReference type="GO" id="GO:0016020">
    <property type="term" value="C:membrane"/>
    <property type="evidence" value="ECO:0007669"/>
    <property type="project" value="InterPro"/>
</dbReference>
<dbReference type="GO" id="GO:0008146">
    <property type="term" value="F:sulfotransferase activity"/>
    <property type="evidence" value="ECO:0007669"/>
    <property type="project" value="InterPro"/>
</dbReference>
<dbReference type="AlphaFoldDB" id="A0A931GHS5"/>
<dbReference type="EMBL" id="JADOTZ010000001">
    <property type="protein sequence ID" value="MBG6083541.1"/>
    <property type="molecule type" value="Genomic_DNA"/>
</dbReference>
<dbReference type="Proteomes" id="UP000625033">
    <property type="component" value="Unassembled WGS sequence"/>
</dbReference>
<organism evidence="1 2">
    <name type="scientific">Zhihengliuella flava</name>
    <dbReference type="NCBI Taxonomy" id="1285193"/>
    <lineage>
        <taxon>Bacteria</taxon>
        <taxon>Bacillati</taxon>
        <taxon>Actinomycetota</taxon>
        <taxon>Actinomycetes</taxon>
        <taxon>Micrococcales</taxon>
        <taxon>Micrococcaceae</taxon>
        <taxon>Zhihengliuella</taxon>
    </lineage>
</organism>
<dbReference type="Pfam" id="PF03567">
    <property type="entry name" value="Sulfotransfer_2"/>
    <property type="match status" value="1"/>
</dbReference>
<evidence type="ECO:0008006" key="3">
    <source>
        <dbReference type="Google" id="ProtNLM"/>
    </source>
</evidence>
<evidence type="ECO:0000313" key="1">
    <source>
        <dbReference type="EMBL" id="MBG6083541.1"/>
    </source>
</evidence>
<keyword evidence="2" id="KW-1185">Reference proteome</keyword>
<name>A0A931GHS5_9MICC</name>
<comment type="caution">
    <text evidence="1">The sequence shown here is derived from an EMBL/GenBank/DDBJ whole genome shotgun (WGS) entry which is preliminary data.</text>
</comment>
<proteinExistence type="predicted"/>
<reference evidence="1" key="1">
    <citation type="submission" date="2020-11" db="EMBL/GenBank/DDBJ databases">
        <title>Sequencing the genomes of 1000 actinobacteria strains.</title>
        <authorList>
            <person name="Klenk H.-P."/>
        </authorList>
    </citation>
    <scope>NUCLEOTIDE SEQUENCE</scope>
    <source>
        <strain evidence="1">DSM 26152</strain>
    </source>
</reference>
<dbReference type="RefSeq" id="WP_196834963.1">
    <property type="nucleotide sequence ID" value="NZ_JADOTZ010000001.1"/>
</dbReference>